<keyword evidence="4" id="KW-1185">Reference proteome</keyword>
<keyword evidence="1" id="KW-0812">Transmembrane</keyword>
<evidence type="ECO:0000259" key="2">
    <source>
        <dbReference type="Pfam" id="PF19803"/>
    </source>
</evidence>
<feature type="transmembrane region" description="Helical" evidence="1">
    <location>
        <begin position="12"/>
        <end position="33"/>
    </location>
</feature>
<sequence length="187" mass="19813">MDRVVKRELHSARSILSGVAASVIIVLALYGLLECGLRIVNQPAWLIDPQTALNRLAHLPEGINPLLLGVIGGVLLLAGLVFFLSAVLPGKRARHTMPDSRLFVVVEDEVLASALARRARLAAGVTQEQVMVVVGQRSVVVNVRPTSGVPLSAEQIQAAVEAELAKMQLSPMPQVRVNLAASGVIGV</sequence>
<keyword evidence="1" id="KW-1133">Transmembrane helix</keyword>
<evidence type="ECO:0000256" key="1">
    <source>
        <dbReference type="SAM" id="Phobius"/>
    </source>
</evidence>
<protein>
    <recommendedName>
        <fullName evidence="2">DUF6286 domain-containing protein</fullName>
    </recommendedName>
</protein>
<evidence type="ECO:0000313" key="3">
    <source>
        <dbReference type="EMBL" id="AJT43184.1"/>
    </source>
</evidence>
<proteinExistence type="predicted"/>
<reference evidence="3 4" key="1">
    <citation type="journal article" date="2015" name="Genome Announc.">
        <title>Complete Genome Sequencing of Protease-Producing Novel Arthrobacter sp. Strain IHBB 11108 Using PacBio Single-Molecule Real-Time Sequencing Technology.</title>
        <authorList>
            <person name="Kiran S."/>
            <person name="Swarnkar M.K."/>
            <person name="Pal M."/>
            <person name="Thakur R."/>
            <person name="Tewari R."/>
            <person name="Singh A.K."/>
            <person name="Gulati A."/>
        </authorList>
    </citation>
    <scope>NUCLEOTIDE SEQUENCE [LARGE SCALE GENOMIC DNA]</scope>
    <source>
        <strain evidence="3 4">IHBB 11108</strain>
    </source>
</reference>
<feature type="transmembrane region" description="Helical" evidence="1">
    <location>
        <begin position="66"/>
        <end position="88"/>
    </location>
</feature>
<dbReference type="OrthoDB" id="4951169at2"/>
<feature type="domain" description="DUF6286" evidence="2">
    <location>
        <begin position="77"/>
        <end position="179"/>
    </location>
</feature>
<dbReference type="AlphaFoldDB" id="A0A0D4C3Q0"/>
<dbReference type="Proteomes" id="UP000061839">
    <property type="component" value="Chromosome"/>
</dbReference>
<keyword evidence="1" id="KW-0472">Membrane</keyword>
<dbReference type="KEGG" id="ari:UM93_15135"/>
<dbReference type="PATRIC" id="fig|1618207.4.peg.3080"/>
<dbReference type="InterPro" id="IPR046253">
    <property type="entry name" value="DUF6286"/>
</dbReference>
<organism evidence="3 4">
    <name type="scientific">Psychromicrobium lacuslunae</name>
    <dbReference type="NCBI Taxonomy" id="1618207"/>
    <lineage>
        <taxon>Bacteria</taxon>
        <taxon>Bacillati</taxon>
        <taxon>Actinomycetota</taxon>
        <taxon>Actinomycetes</taxon>
        <taxon>Micrococcales</taxon>
        <taxon>Micrococcaceae</taxon>
        <taxon>Psychromicrobium</taxon>
    </lineage>
</organism>
<name>A0A0D4C3Q0_9MICC</name>
<dbReference type="STRING" id="1618207.UM93_15135"/>
<dbReference type="Pfam" id="PF19803">
    <property type="entry name" value="DUF6286"/>
    <property type="match status" value="1"/>
</dbReference>
<evidence type="ECO:0000313" key="4">
    <source>
        <dbReference type="Proteomes" id="UP000061839"/>
    </source>
</evidence>
<dbReference type="EMBL" id="CP011005">
    <property type="protein sequence ID" value="AJT43184.1"/>
    <property type="molecule type" value="Genomic_DNA"/>
</dbReference>
<dbReference type="HOGENOM" id="CLU_114398_0_0_11"/>
<accession>A0A0D4C3Q0</accession>
<gene>
    <name evidence="3" type="ORF">UM93_15135</name>
</gene>